<name>A0A226EYE8_FOLCA</name>
<evidence type="ECO:0000256" key="4">
    <source>
        <dbReference type="ARBA" id="ARBA00022833"/>
    </source>
</evidence>
<keyword evidence="3 5" id="KW-0863">Zinc-finger</keyword>
<evidence type="ECO:0000256" key="2">
    <source>
        <dbReference type="ARBA" id="ARBA00022737"/>
    </source>
</evidence>
<evidence type="ECO:0000313" key="9">
    <source>
        <dbReference type="Proteomes" id="UP000198287"/>
    </source>
</evidence>
<keyword evidence="1" id="KW-0479">Metal-binding</keyword>
<feature type="compositionally biased region" description="Acidic residues" evidence="6">
    <location>
        <begin position="80"/>
        <end position="92"/>
    </location>
</feature>
<feature type="domain" description="C2H2-type" evidence="7">
    <location>
        <begin position="1597"/>
        <end position="1625"/>
    </location>
</feature>
<feature type="region of interest" description="Disordered" evidence="6">
    <location>
        <begin position="211"/>
        <end position="251"/>
    </location>
</feature>
<organism evidence="8 9">
    <name type="scientific">Folsomia candida</name>
    <name type="common">Springtail</name>
    <dbReference type="NCBI Taxonomy" id="158441"/>
    <lineage>
        <taxon>Eukaryota</taxon>
        <taxon>Metazoa</taxon>
        <taxon>Ecdysozoa</taxon>
        <taxon>Arthropoda</taxon>
        <taxon>Hexapoda</taxon>
        <taxon>Collembola</taxon>
        <taxon>Entomobryomorpha</taxon>
        <taxon>Isotomoidea</taxon>
        <taxon>Isotomidae</taxon>
        <taxon>Proisotominae</taxon>
        <taxon>Folsomia</taxon>
    </lineage>
</organism>
<dbReference type="Proteomes" id="UP000198287">
    <property type="component" value="Unassembled WGS sequence"/>
</dbReference>
<gene>
    <name evidence="8" type="ORF">Fcan01_00728</name>
</gene>
<feature type="region of interest" description="Disordered" evidence="6">
    <location>
        <begin position="1"/>
        <end position="172"/>
    </location>
</feature>
<dbReference type="OrthoDB" id="7770689at2759"/>
<evidence type="ECO:0000313" key="8">
    <source>
        <dbReference type="EMBL" id="OXA61646.1"/>
    </source>
</evidence>
<feature type="region of interest" description="Disordered" evidence="6">
    <location>
        <begin position="1379"/>
        <end position="1400"/>
    </location>
</feature>
<feature type="compositionally biased region" description="Basic residues" evidence="6">
    <location>
        <begin position="1817"/>
        <end position="1843"/>
    </location>
</feature>
<evidence type="ECO:0000259" key="7">
    <source>
        <dbReference type="PROSITE" id="PS50157"/>
    </source>
</evidence>
<feature type="region of interest" description="Disordered" evidence="6">
    <location>
        <begin position="1771"/>
        <end position="1913"/>
    </location>
</feature>
<feature type="compositionally biased region" description="Polar residues" evidence="6">
    <location>
        <begin position="537"/>
        <end position="554"/>
    </location>
</feature>
<feature type="compositionally biased region" description="Basic residues" evidence="6">
    <location>
        <begin position="763"/>
        <end position="772"/>
    </location>
</feature>
<feature type="domain" description="C2H2-type" evidence="7">
    <location>
        <begin position="1034"/>
        <end position="1062"/>
    </location>
</feature>
<evidence type="ECO:0000256" key="5">
    <source>
        <dbReference type="PROSITE-ProRule" id="PRU00042"/>
    </source>
</evidence>
<dbReference type="InterPro" id="IPR036236">
    <property type="entry name" value="Znf_C2H2_sf"/>
</dbReference>
<feature type="region of interest" description="Disordered" evidence="6">
    <location>
        <begin position="932"/>
        <end position="1008"/>
    </location>
</feature>
<feature type="compositionally biased region" description="Basic residues" evidence="6">
    <location>
        <begin position="138"/>
        <end position="148"/>
    </location>
</feature>
<keyword evidence="2" id="KW-0677">Repeat</keyword>
<protein>
    <submittedName>
        <fullName evidence="8">PR domain zinc finger protein 15</fullName>
    </submittedName>
</protein>
<dbReference type="InterPro" id="IPR013087">
    <property type="entry name" value="Znf_C2H2_type"/>
</dbReference>
<feature type="region of interest" description="Disordered" evidence="6">
    <location>
        <begin position="520"/>
        <end position="559"/>
    </location>
</feature>
<reference evidence="8 9" key="1">
    <citation type="submission" date="2015-12" db="EMBL/GenBank/DDBJ databases">
        <title>The genome of Folsomia candida.</title>
        <authorList>
            <person name="Faddeeva A."/>
            <person name="Derks M.F."/>
            <person name="Anvar Y."/>
            <person name="Smit S."/>
            <person name="Van Straalen N."/>
            <person name="Roelofs D."/>
        </authorList>
    </citation>
    <scope>NUCLEOTIDE SEQUENCE [LARGE SCALE GENOMIC DNA]</scope>
    <source>
        <strain evidence="8 9">VU population</strain>
        <tissue evidence="8">Whole body</tissue>
    </source>
</reference>
<keyword evidence="9" id="KW-1185">Reference proteome</keyword>
<comment type="caution">
    <text evidence="8">The sequence shown here is derived from an EMBL/GenBank/DDBJ whole genome shotgun (WGS) entry which is preliminary data.</text>
</comment>
<feature type="region of interest" description="Disordered" evidence="6">
    <location>
        <begin position="337"/>
        <end position="385"/>
    </location>
</feature>
<evidence type="ECO:0000256" key="1">
    <source>
        <dbReference type="ARBA" id="ARBA00022723"/>
    </source>
</evidence>
<feature type="domain" description="C2H2-type" evidence="7">
    <location>
        <begin position="1205"/>
        <end position="1233"/>
    </location>
</feature>
<dbReference type="PANTHER" id="PTHR24379">
    <property type="entry name" value="KRAB AND ZINC FINGER DOMAIN-CONTAINING"/>
    <property type="match status" value="1"/>
</dbReference>
<accession>A0A226EYE8</accession>
<dbReference type="Pfam" id="PF00096">
    <property type="entry name" value="zf-C2H2"/>
    <property type="match status" value="2"/>
</dbReference>
<dbReference type="PROSITE" id="PS00028">
    <property type="entry name" value="ZINC_FINGER_C2H2_1"/>
    <property type="match status" value="13"/>
</dbReference>
<dbReference type="Gene3D" id="3.30.160.60">
    <property type="entry name" value="Classic Zinc Finger"/>
    <property type="match status" value="5"/>
</dbReference>
<sequence length="1933" mass="222063">MPPKVTKSQAELKKAQRQREENELATEDDALPGETKADRRRRLERERKRQSRGEKKETATPLSRLRPSPARVKHIKIEKEEDTDDELEEGSGDDYRDAVLRNPIVKLQESECEDNNDAEYTPDDDGNQSDELIQVPKKTPRKRRRTSTKSRSASSIDNRTNPRRKRSVSAKNLKLEAIRKRIKRQEEENLPYDGPDLDSIPGETWADYRRRKDRERVRKKRALQKSTQNLGQGNNDSEARPDLSTSRPLVTYTPREKVVRSIRHEVDRLITTETEKKWDPTSKKWKKNRPQNLEDVSPEVGEDWLFKEMLIHKLQLEFEHVRSVLITEAVELELDPGVPSLERPLTPAQGQTSNYPAGDDTSDSDYARDEDDNNSNNGSDHDGSACNSLEVVMVKPEPADIQENNEMQDWIANTVSAADDDLTNSHTTSGFQPKHRIHTIRKQERATQLELQLELCRARWMEEKPDDSQSRDLIDIERQSLIDQVILEKKELIKHAEVWLSQKRELYSKESLTERSARIAARLKDNEPQSQKDKTQATKVGKTSTPNATASFQLTPEEKKSRHAEIFRIRCRMEKKEYEIHTSLVATQNPTEFSNTLTHPDHQPVIQYWTLAAESSRAKVREEIIKYRKMLGRFLTLTKTSKISYNMSSSAVQVVESSATTNFKEFHTFLGEFGSIVGKHLEDRRFYMTRRAKKYNELSLEARFKENLRHKERKAKVRGGGVISAEDRAKFDAERAAGVVAWEAKMRERAFKKQFKEANRAIKGPRRRRIKKSPSTSMATTSVPSRKKTTLNTKQTANFLPTYIPPQQQQSRYHVDNDDDSDDDWTPNAGSYSPPPQDDDNYLNQNQYVQQQQPQHRAYQHFMGAASPARYELGQVQVDGWVALSTPQHGYHQEQANSSYPSISGNYQQHLSTINTNDWSSNVAYRNVADAYSSHASSQPKNTKRKPGRPRGSSYKSRSTKLVKDSLKRCRRKHPPNTDYWGNRARKASKARKATLGPPPPVDPPPPETVCPLERSVQKMLETKLPENVTNLCPKCPHCDKVFSEEAAFKAHLKKRHPEPEVEKKKTKDEKSKKKDKKPQPSYQSKEKLTCPICDFVYTDRGRLCEHLFSNHWVKNEVKYVCPFSARVGKQVDLKCNNLLFGKFSLSNHFKRKHPEATKQWYLTLDSRSTTGRSSLFVCLECDHDCKSFSTLIDHYVSTHDHLRWECEHCGVLLRRREQLDDHVALFHPHDHPGVENSKSDAPLNISILNVHKCATCLSEFSSLEWLQNHVKKGHRFIADEEGAENSQLEECDSSRTCFWCRKEFKSGSELVDHIEQCHPNEPPVSKAMEPEMYHCAEPYKCELCAKSFLTLARLRKHCLDDHDLAKYFEVVKDKISIPPSTSNHTHQEEQHASTKHSTHSITSSSSSLCQLCHFTTSHSFHQVHLVYDQVMKRYCQICQRILTSKAMLILHMNAVHSTPLNALVIPSATGIVDDTTLHDPNDPPTSCPECPKIFTASQFHHYHSFHAQGALACPHCPSLFVTREMRTKHVKEEHNPAKKVITPEILESLIHATEVEHSGKSVTIYTCKVCMKNYKSKEFVVTHIQEAHKNNAFTRVMCPQCNTTFQYAHSLERHIKSAHSEEGMKRFKCPACPKTITTMAQIKRHVKQFHPEVNFDPEKIEVTVNIAEEGLKNGKRFLCNICTQDFSTEDGLKSHITGKHFPIHFTSFCDHCGLQISQKRKKWHMWKYHGVAINKRHDVAKTSKARTQVSSVFELLDMLQKIYVKTSSSTGYRKRTRVAREEEEISENDEGQESEDEDDDEQSFDESNEDEDYNQKSRRRSARSKPKRKPVSPKKSSTRSRRTTSTTKSSVYYIDDSSSLDDKDESEFSHVGDSDEDDEDNQVSLKRLFINPNKSKRRGGISSSNPEPSKRALDLLGGRFIGIALERCDATN</sequence>
<feature type="compositionally biased region" description="Pro residues" evidence="6">
    <location>
        <begin position="997"/>
        <end position="1008"/>
    </location>
</feature>
<dbReference type="EMBL" id="LNIX01000001">
    <property type="protein sequence ID" value="OXA61646.1"/>
    <property type="molecule type" value="Genomic_DNA"/>
</dbReference>
<feature type="compositionally biased region" description="Polar residues" evidence="6">
    <location>
        <begin position="224"/>
        <end position="236"/>
    </location>
</feature>
<dbReference type="PROSITE" id="PS50157">
    <property type="entry name" value="ZINC_FINGER_C2H2_2"/>
    <property type="match status" value="7"/>
</dbReference>
<proteinExistence type="predicted"/>
<feature type="compositionally biased region" description="Basic and acidic residues" evidence="6">
    <location>
        <begin position="35"/>
        <end position="58"/>
    </location>
</feature>
<feature type="compositionally biased region" description="Basic and acidic residues" evidence="6">
    <location>
        <begin position="520"/>
        <end position="536"/>
    </location>
</feature>
<feature type="region of interest" description="Disordered" evidence="6">
    <location>
        <begin position="1052"/>
        <end position="1084"/>
    </location>
</feature>
<feature type="domain" description="C2H2-type" evidence="7">
    <location>
        <begin position="1296"/>
        <end position="1324"/>
    </location>
</feature>
<dbReference type="SMART" id="SM00355">
    <property type="entry name" value="ZnF_C2H2"/>
    <property type="match status" value="13"/>
</dbReference>
<evidence type="ECO:0000256" key="3">
    <source>
        <dbReference type="ARBA" id="ARBA00022771"/>
    </source>
</evidence>
<feature type="compositionally biased region" description="Basic and acidic residues" evidence="6">
    <location>
        <begin position="1058"/>
        <end position="1073"/>
    </location>
</feature>
<feature type="region of interest" description="Disordered" evidence="6">
    <location>
        <begin position="755"/>
        <end position="841"/>
    </location>
</feature>
<keyword evidence="4" id="KW-0862">Zinc</keyword>
<feature type="compositionally biased region" description="Acidic residues" evidence="6">
    <location>
        <begin position="360"/>
        <end position="373"/>
    </location>
</feature>
<feature type="compositionally biased region" description="Acidic residues" evidence="6">
    <location>
        <begin position="110"/>
        <end position="128"/>
    </location>
</feature>
<feature type="domain" description="C2H2-type" evidence="7">
    <location>
        <begin position="1628"/>
        <end position="1651"/>
    </location>
</feature>
<feature type="compositionally biased region" description="Acidic residues" evidence="6">
    <location>
        <begin position="1782"/>
        <end position="1813"/>
    </location>
</feature>
<dbReference type="GO" id="GO:0008270">
    <property type="term" value="F:zinc ion binding"/>
    <property type="evidence" value="ECO:0007669"/>
    <property type="project" value="UniProtKB-KW"/>
</dbReference>
<feature type="compositionally biased region" description="Polar residues" evidence="6">
    <location>
        <begin position="773"/>
        <end position="812"/>
    </location>
</feature>
<feature type="domain" description="C2H2-type" evidence="7">
    <location>
        <begin position="1678"/>
        <end position="1701"/>
    </location>
</feature>
<feature type="compositionally biased region" description="Basic and acidic residues" evidence="6">
    <location>
        <begin position="10"/>
        <end position="22"/>
    </location>
</feature>
<dbReference type="PANTHER" id="PTHR24379:SF121">
    <property type="entry name" value="C2H2-TYPE DOMAIN-CONTAINING PROTEIN"/>
    <property type="match status" value="1"/>
</dbReference>
<feature type="domain" description="C2H2-type" evidence="7">
    <location>
        <begin position="1340"/>
        <end position="1368"/>
    </location>
</feature>
<evidence type="ECO:0000256" key="6">
    <source>
        <dbReference type="SAM" id="MobiDB-lite"/>
    </source>
</evidence>
<feature type="compositionally biased region" description="Basic residues" evidence="6">
    <location>
        <begin position="984"/>
        <end position="993"/>
    </location>
</feature>
<dbReference type="SUPFAM" id="SSF57667">
    <property type="entry name" value="beta-beta-alpha zinc fingers"/>
    <property type="match status" value="1"/>
</dbReference>
<dbReference type="OMA" id="NLMGQER"/>
<feature type="compositionally biased region" description="Low complexity" evidence="6">
    <location>
        <begin position="1844"/>
        <end position="1858"/>
    </location>
</feature>